<feature type="chain" id="PRO_5046136878" description="Cell division protein FtsK" evidence="2">
    <location>
        <begin position="31"/>
        <end position="184"/>
    </location>
</feature>
<comment type="caution">
    <text evidence="3">The sequence shown here is derived from an EMBL/GenBank/DDBJ whole genome shotgun (WGS) entry which is preliminary data.</text>
</comment>
<reference evidence="3 4" key="1">
    <citation type="journal article" date="2019" name="Int. J. Syst. Evol. Microbiol.">
        <title>The Global Catalogue of Microorganisms (GCM) 10K type strain sequencing project: providing services to taxonomists for standard genome sequencing and annotation.</title>
        <authorList>
            <consortium name="The Broad Institute Genomics Platform"/>
            <consortium name="The Broad Institute Genome Sequencing Center for Infectious Disease"/>
            <person name="Wu L."/>
            <person name="Ma J."/>
        </authorList>
    </citation>
    <scope>NUCLEOTIDE SEQUENCE [LARGE SCALE GENOMIC DNA]</scope>
    <source>
        <strain evidence="3 4">JCM 14306</strain>
    </source>
</reference>
<evidence type="ECO:0000313" key="3">
    <source>
        <dbReference type="EMBL" id="GAA1653850.1"/>
    </source>
</evidence>
<accession>A0ABN2FMK2</accession>
<evidence type="ECO:0000313" key="4">
    <source>
        <dbReference type="Proteomes" id="UP001501319"/>
    </source>
</evidence>
<dbReference type="InterPro" id="IPR006311">
    <property type="entry name" value="TAT_signal"/>
</dbReference>
<dbReference type="PROSITE" id="PS51257">
    <property type="entry name" value="PROKAR_LIPOPROTEIN"/>
    <property type="match status" value="1"/>
</dbReference>
<dbReference type="Proteomes" id="UP001501319">
    <property type="component" value="Unassembled WGS sequence"/>
</dbReference>
<sequence length="184" mass="18452">MPNPPRRLSRRTALRTAALAAGAAAVPILATGCQDEPDRSGTPGATEGPGGGSQPPPSSDPAVVAALTTAATQVEQLALRYSAVGQAFPALRPQLANGVSFHATHVTKLKELGGSEPPQPGKLPPLPKTAAAALADLAGREQQLSVAHATAAGKVSGEPARLLAMVAAAESQLAASLTKKRAAR</sequence>
<protein>
    <recommendedName>
        <fullName evidence="5">Cell division protein FtsK</fullName>
    </recommendedName>
</protein>
<organism evidence="3 4">
    <name type="scientific">Kribbella alba</name>
    <dbReference type="NCBI Taxonomy" id="190197"/>
    <lineage>
        <taxon>Bacteria</taxon>
        <taxon>Bacillati</taxon>
        <taxon>Actinomycetota</taxon>
        <taxon>Actinomycetes</taxon>
        <taxon>Propionibacteriales</taxon>
        <taxon>Kribbellaceae</taxon>
        <taxon>Kribbella</taxon>
    </lineage>
</organism>
<keyword evidence="2" id="KW-0732">Signal</keyword>
<gene>
    <name evidence="3" type="ORF">GCM10009744_52510</name>
</gene>
<evidence type="ECO:0000256" key="2">
    <source>
        <dbReference type="SAM" id="SignalP"/>
    </source>
</evidence>
<evidence type="ECO:0000256" key="1">
    <source>
        <dbReference type="SAM" id="MobiDB-lite"/>
    </source>
</evidence>
<dbReference type="RefSeq" id="WP_344114733.1">
    <property type="nucleotide sequence ID" value="NZ_BAAANE010000009.1"/>
</dbReference>
<name>A0ABN2FMK2_9ACTN</name>
<keyword evidence="4" id="KW-1185">Reference proteome</keyword>
<evidence type="ECO:0008006" key="5">
    <source>
        <dbReference type="Google" id="ProtNLM"/>
    </source>
</evidence>
<proteinExistence type="predicted"/>
<feature type="region of interest" description="Disordered" evidence="1">
    <location>
        <begin position="30"/>
        <end position="62"/>
    </location>
</feature>
<feature type="signal peptide" evidence="2">
    <location>
        <begin position="1"/>
        <end position="30"/>
    </location>
</feature>
<dbReference type="EMBL" id="BAAANE010000009">
    <property type="protein sequence ID" value="GAA1653850.1"/>
    <property type="molecule type" value="Genomic_DNA"/>
</dbReference>
<dbReference type="PROSITE" id="PS51318">
    <property type="entry name" value="TAT"/>
    <property type="match status" value="1"/>
</dbReference>